<keyword evidence="4" id="KW-1185">Reference proteome</keyword>
<feature type="compositionally biased region" description="Polar residues" evidence="1">
    <location>
        <begin position="428"/>
        <end position="441"/>
    </location>
</feature>
<feature type="compositionally biased region" description="Polar residues" evidence="1">
    <location>
        <begin position="312"/>
        <end position="330"/>
    </location>
</feature>
<dbReference type="Proteomes" id="UP000008066">
    <property type="component" value="Unassembled WGS sequence"/>
</dbReference>
<dbReference type="STRING" id="759272.G0RYB8"/>
<accession>G0RYB8</accession>
<feature type="compositionally biased region" description="Basic and acidic residues" evidence="1">
    <location>
        <begin position="82"/>
        <end position="91"/>
    </location>
</feature>
<dbReference type="InterPro" id="IPR054505">
    <property type="entry name" value="Myb_DNA-bind_8"/>
</dbReference>
<feature type="compositionally biased region" description="Low complexity" evidence="1">
    <location>
        <begin position="571"/>
        <end position="600"/>
    </location>
</feature>
<organism evidence="4">
    <name type="scientific">Chaetomium thermophilum (strain DSM 1495 / CBS 144.50 / IMI 039719)</name>
    <name type="common">Thermochaetoides thermophila</name>
    <dbReference type="NCBI Taxonomy" id="759272"/>
    <lineage>
        <taxon>Eukaryota</taxon>
        <taxon>Fungi</taxon>
        <taxon>Dikarya</taxon>
        <taxon>Ascomycota</taxon>
        <taxon>Pezizomycotina</taxon>
        <taxon>Sordariomycetes</taxon>
        <taxon>Sordariomycetidae</taxon>
        <taxon>Sordariales</taxon>
        <taxon>Chaetomiaceae</taxon>
        <taxon>Thermochaetoides</taxon>
    </lineage>
</organism>
<dbReference type="EMBL" id="GL988032">
    <property type="protein sequence ID" value="EGS23904.1"/>
    <property type="molecule type" value="Genomic_DNA"/>
</dbReference>
<reference evidence="3 4" key="1">
    <citation type="journal article" date="2011" name="Cell">
        <title>Insight into structure and assembly of the nuclear pore complex by utilizing the genome of a eukaryotic thermophile.</title>
        <authorList>
            <person name="Amlacher S."/>
            <person name="Sarges P."/>
            <person name="Flemming D."/>
            <person name="van Noort V."/>
            <person name="Kunze R."/>
            <person name="Devos D.P."/>
            <person name="Arumugam M."/>
            <person name="Bork P."/>
            <person name="Hurt E."/>
        </authorList>
    </citation>
    <scope>NUCLEOTIDE SEQUENCE [LARGE SCALE GENOMIC DNA]</scope>
    <source>
        <strain evidence="4">DSM 1495 / CBS 144.50 / IMI 039719</strain>
    </source>
</reference>
<dbReference type="AlphaFoldDB" id="G0RYB8"/>
<feature type="region of interest" description="Disordered" evidence="1">
    <location>
        <begin position="280"/>
        <end position="330"/>
    </location>
</feature>
<evidence type="ECO:0000259" key="2">
    <source>
        <dbReference type="Pfam" id="PF22980"/>
    </source>
</evidence>
<feature type="compositionally biased region" description="Polar residues" evidence="1">
    <location>
        <begin position="469"/>
        <end position="483"/>
    </location>
</feature>
<dbReference type="RefSeq" id="XP_006691146.1">
    <property type="nucleotide sequence ID" value="XM_006691083.1"/>
</dbReference>
<dbReference type="GeneID" id="18254651"/>
<dbReference type="Pfam" id="PF22980">
    <property type="entry name" value="Myb_DNA-bind_8"/>
    <property type="match status" value="1"/>
</dbReference>
<sequence length="606" mass="64517">MANNDNAMARFLFAILQQKCLKDIDWNKVANSPYLTQKITNGHAARMRYSRFRAAILGIEPQRRNKNTTPDDKSRVTKKKKTDVVKPKKEDDETTGEAIIKAEPTTDVKPKVKVEIKQESQQNGLPAPTAPMMPIAPMVKRESVHGQPGACPDRQAPSFSNVKQEQAMNTLTNAIHGHPGMCEQPSPFDLVTSAPAAMTVAALADAHTSFIQSRMTPCGDASMMAADTSGFMMAPHSPPTASNDFVQTQNQRTTYHHNSIAAMGPAVGVAGMASGAGTMGNNAGAGPTPPPSTASSPFEFPLQDFSLGNGGSSLPASPWQSHRQPPQQNTAQAVGQQHMYPQAHGHLHPQHFQVHQLQNVTHGAHVHLTQQHTQMQHNQMQPAVQGTLTFTGLPSQTMFPPIPRTTSTYAMENANNFATFYHQHHLTHQPQSHHNNMSVAHQPQVQQLQQPTQMEPVFPSPTPVPDDPTASTTTAFQLTSQLQGKPDRAPSQPEAPSARTTPPTTPNMDSNNNTPTTMASVSPNGSTTTAMTAPSSVSPASQHSACFSPATSPENGASSVVGGGMNGGKEGSVVRSPGPVVGERIGQAQGQGQQGQVGSSGENGGQ</sequence>
<dbReference type="HOGENOM" id="CLU_450535_0_0_1"/>
<dbReference type="eggNOG" id="ENOG502QU1R">
    <property type="taxonomic scope" value="Eukaryota"/>
</dbReference>
<dbReference type="OrthoDB" id="3944408at2759"/>
<name>G0RYB8_CHATD</name>
<dbReference type="KEGG" id="cthr:CTHT_0006130"/>
<evidence type="ECO:0000313" key="3">
    <source>
        <dbReference type="EMBL" id="EGS23904.1"/>
    </source>
</evidence>
<feature type="domain" description="Myb-like DNA-binding" evidence="2">
    <location>
        <begin position="8"/>
        <end position="55"/>
    </location>
</feature>
<gene>
    <name evidence="3" type="ORF">CTHT_0006130</name>
</gene>
<feature type="region of interest" description="Disordered" evidence="1">
    <location>
        <begin position="60"/>
        <end position="98"/>
    </location>
</feature>
<feature type="compositionally biased region" description="Low complexity" evidence="1">
    <location>
        <begin position="442"/>
        <end position="453"/>
    </location>
</feature>
<evidence type="ECO:0000256" key="1">
    <source>
        <dbReference type="SAM" id="MobiDB-lite"/>
    </source>
</evidence>
<feature type="region of interest" description="Disordered" evidence="1">
    <location>
        <begin position="427"/>
        <end position="606"/>
    </location>
</feature>
<feature type="compositionally biased region" description="Polar residues" evidence="1">
    <location>
        <begin position="507"/>
        <end position="555"/>
    </location>
</feature>
<evidence type="ECO:0000313" key="4">
    <source>
        <dbReference type="Proteomes" id="UP000008066"/>
    </source>
</evidence>
<proteinExistence type="predicted"/>
<feature type="compositionally biased region" description="Gly residues" evidence="1">
    <location>
        <begin position="561"/>
        <end position="570"/>
    </location>
</feature>
<protein>
    <recommendedName>
        <fullName evidence="2">Myb-like DNA-binding domain-containing protein</fullName>
    </recommendedName>
</protein>